<accession>A0A1R3HIQ9</accession>
<sequence length="34" mass="3827">MALRETKFSGLKRLPSSSTSQICLQNLYTPIEIT</sequence>
<protein>
    <submittedName>
        <fullName evidence="1">Uncharacterized protein</fullName>
    </submittedName>
</protein>
<evidence type="ECO:0000313" key="2">
    <source>
        <dbReference type="Proteomes" id="UP000187203"/>
    </source>
</evidence>
<reference evidence="2" key="1">
    <citation type="submission" date="2013-09" db="EMBL/GenBank/DDBJ databases">
        <title>Corchorus olitorius genome sequencing.</title>
        <authorList>
            <person name="Alam M."/>
            <person name="Haque M.S."/>
            <person name="Islam M.S."/>
            <person name="Emdad E.M."/>
            <person name="Islam M.M."/>
            <person name="Ahmed B."/>
            <person name="Halim A."/>
            <person name="Hossen Q.M.M."/>
            <person name="Hossain M.Z."/>
            <person name="Ahmed R."/>
            <person name="Khan M.M."/>
            <person name="Islam R."/>
            <person name="Rashid M.M."/>
            <person name="Khan S.A."/>
            <person name="Rahman M.S."/>
            <person name="Alam M."/>
            <person name="Yahiya A.S."/>
            <person name="Khan M.S."/>
            <person name="Azam M.S."/>
            <person name="Haque T."/>
            <person name="Lashkar M.Z.H."/>
            <person name="Akhand A.I."/>
            <person name="Morshed G."/>
            <person name="Roy S."/>
            <person name="Uddin K.S."/>
            <person name="Rabeya T."/>
            <person name="Hossain A.S."/>
            <person name="Chowdhury A."/>
            <person name="Snigdha A.R."/>
            <person name="Mortoza M.S."/>
            <person name="Matin S.A."/>
            <person name="Hoque S.M.E."/>
            <person name="Islam M.K."/>
            <person name="Roy D.K."/>
            <person name="Haider R."/>
            <person name="Moosa M.M."/>
            <person name="Elias S.M."/>
            <person name="Hasan A.M."/>
            <person name="Jahan S."/>
            <person name="Shafiuddin M."/>
            <person name="Mahmood N."/>
            <person name="Shommy N.S."/>
        </authorList>
    </citation>
    <scope>NUCLEOTIDE SEQUENCE [LARGE SCALE GENOMIC DNA]</scope>
    <source>
        <strain evidence="2">cv. O-4</strain>
    </source>
</reference>
<dbReference type="EMBL" id="AWUE01020024">
    <property type="protein sequence ID" value="OMO70211.1"/>
    <property type="molecule type" value="Genomic_DNA"/>
</dbReference>
<keyword evidence="2" id="KW-1185">Reference proteome</keyword>
<dbReference type="AlphaFoldDB" id="A0A1R3HIQ9"/>
<evidence type="ECO:0000313" key="1">
    <source>
        <dbReference type="EMBL" id="OMO70211.1"/>
    </source>
</evidence>
<name>A0A1R3HIQ9_9ROSI</name>
<organism evidence="1 2">
    <name type="scientific">Corchorus olitorius</name>
    <dbReference type="NCBI Taxonomy" id="93759"/>
    <lineage>
        <taxon>Eukaryota</taxon>
        <taxon>Viridiplantae</taxon>
        <taxon>Streptophyta</taxon>
        <taxon>Embryophyta</taxon>
        <taxon>Tracheophyta</taxon>
        <taxon>Spermatophyta</taxon>
        <taxon>Magnoliopsida</taxon>
        <taxon>eudicotyledons</taxon>
        <taxon>Gunneridae</taxon>
        <taxon>Pentapetalae</taxon>
        <taxon>rosids</taxon>
        <taxon>malvids</taxon>
        <taxon>Malvales</taxon>
        <taxon>Malvaceae</taxon>
        <taxon>Grewioideae</taxon>
        <taxon>Apeibeae</taxon>
        <taxon>Corchorus</taxon>
    </lineage>
</organism>
<dbReference type="Proteomes" id="UP000187203">
    <property type="component" value="Unassembled WGS sequence"/>
</dbReference>
<proteinExistence type="predicted"/>
<comment type="caution">
    <text evidence="1">The sequence shown here is derived from an EMBL/GenBank/DDBJ whole genome shotgun (WGS) entry which is preliminary data.</text>
</comment>
<gene>
    <name evidence="1" type="ORF">COLO4_28694</name>
</gene>